<comment type="domain">
    <text evidence="10">Subfamily III proteins have a conserved RTxK motif about 40-50 residues from the C-terminus; the threonine may be replaced by serine or cysteine.</text>
</comment>
<dbReference type="GO" id="GO:0032259">
    <property type="term" value="P:methylation"/>
    <property type="evidence" value="ECO:0007669"/>
    <property type="project" value="UniProtKB-KW"/>
</dbReference>
<proteinExistence type="inferred from homology"/>
<keyword evidence="10" id="KW-0808">Transferase</keyword>
<dbReference type="GO" id="GO:0046872">
    <property type="term" value="F:metal ion binding"/>
    <property type="evidence" value="ECO:0007669"/>
    <property type="project" value="UniProtKB-UniRule"/>
</dbReference>
<evidence type="ECO:0000256" key="3">
    <source>
        <dbReference type="ARBA" id="ARBA00009519"/>
    </source>
</evidence>
<dbReference type="EC" id="2.1.1.-" evidence="10"/>
<organism evidence="12 13">
    <name type="scientific">Panagrellus redivivus</name>
    <name type="common">Microworm</name>
    <dbReference type="NCBI Taxonomy" id="6233"/>
    <lineage>
        <taxon>Eukaryota</taxon>
        <taxon>Metazoa</taxon>
        <taxon>Ecdysozoa</taxon>
        <taxon>Nematoda</taxon>
        <taxon>Chromadorea</taxon>
        <taxon>Rhabditida</taxon>
        <taxon>Tylenchina</taxon>
        <taxon>Panagrolaimomorpha</taxon>
        <taxon>Panagrolaimoidea</taxon>
        <taxon>Panagrolaimidae</taxon>
        <taxon>Panagrellus</taxon>
    </lineage>
</organism>
<dbReference type="WBParaSite" id="Pan_g21393.t1">
    <property type="protein sequence ID" value="Pan_g21393.t1"/>
    <property type="gene ID" value="Pan_g21393"/>
</dbReference>
<reference evidence="13" key="2">
    <citation type="submission" date="2020-10" db="UniProtKB">
        <authorList>
            <consortium name="WormBaseParasite"/>
        </authorList>
    </citation>
    <scope>IDENTIFICATION</scope>
</reference>
<evidence type="ECO:0000256" key="5">
    <source>
        <dbReference type="ARBA" id="ARBA00022723"/>
    </source>
</evidence>
<dbReference type="Proteomes" id="UP000492821">
    <property type="component" value="Unassembled WGS sequence"/>
</dbReference>
<comment type="catalytic activity">
    <reaction evidence="2 10">
        <text>beta-D-fructose 1-phosphate + H2O = D-fructose + phosphate</text>
        <dbReference type="Rhea" id="RHEA:35603"/>
        <dbReference type="ChEBI" id="CHEBI:15377"/>
        <dbReference type="ChEBI" id="CHEBI:37721"/>
        <dbReference type="ChEBI" id="CHEBI:43474"/>
        <dbReference type="ChEBI" id="CHEBI:138881"/>
    </reaction>
</comment>
<evidence type="ECO:0000256" key="8">
    <source>
        <dbReference type="ARBA" id="ARBA00045980"/>
    </source>
</evidence>
<dbReference type="Gene3D" id="3.40.50.10880">
    <property type="entry name" value="Uncharacterised protein PF01937, DUF89, domain 3"/>
    <property type="match status" value="1"/>
</dbReference>
<comment type="similarity">
    <text evidence="3 10">Belongs to the damage-control phosphatase family. Sugar phosphate phosphatase III subfamily.</text>
</comment>
<dbReference type="Pfam" id="PF01937">
    <property type="entry name" value="ARMT1-like_dom"/>
    <property type="match status" value="1"/>
</dbReference>
<dbReference type="InterPro" id="IPR036075">
    <property type="entry name" value="ARMT-1-like_metal-bd_sf"/>
</dbReference>
<evidence type="ECO:0000256" key="9">
    <source>
        <dbReference type="ARBA" id="ARBA00048809"/>
    </source>
</evidence>
<accession>A0A7E4VI22</accession>
<dbReference type="InterPro" id="IPR002791">
    <property type="entry name" value="ARMT1-like_metal-bd"/>
</dbReference>
<dbReference type="AlphaFoldDB" id="A0A7E4VI22"/>
<comment type="catalytic activity">
    <reaction evidence="1 10">
        <text>L-glutamyl-[protein] + S-adenosyl-L-methionine = [protein]-L-glutamate 5-O-methyl ester + S-adenosyl-L-homocysteine</text>
        <dbReference type="Rhea" id="RHEA:24452"/>
        <dbReference type="Rhea" id="RHEA-COMP:10208"/>
        <dbReference type="Rhea" id="RHEA-COMP:10311"/>
        <dbReference type="ChEBI" id="CHEBI:29973"/>
        <dbReference type="ChEBI" id="CHEBI:57856"/>
        <dbReference type="ChEBI" id="CHEBI:59789"/>
        <dbReference type="ChEBI" id="CHEBI:82795"/>
    </reaction>
</comment>
<keyword evidence="4" id="KW-0533">Nickel</keyword>
<comment type="cofactor">
    <cofactor evidence="10">
        <name>Mn(2+)</name>
        <dbReference type="ChEBI" id="CHEBI:29035"/>
    </cofactor>
    <cofactor evidence="10">
        <name>Ni(2+)</name>
        <dbReference type="ChEBI" id="CHEBI:49786"/>
    </cofactor>
</comment>
<evidence type="ECO:0000259" key="11">
    <source>
        <dbReference type="Pfam" id="PF01937"/>
    </source>
</evidence>
<evidence type="ECO:0000256" key="4">
    <source>
        <dbReference type="ARBA" id="ARBA00022596"/>
    </source>
</evidence>
<dbReference type="GO" id="GO:0051998">
    <property type="term" value="F:protein carboxyl O-methyltransferase activity"/>
    <property type="evidence" value="ECO:0007669"/>
    <property type="project" value="UniProtKB-UniRule"/>
</dbReference>
<keyword evidence="6 10" id="KW-0378">Hydrolase</keyword>
<evidence type="ECO:0000256" key="10">
    <source>
        <dbReference type="RuleBase" id="RU367030"/>
    </source>
</evidence>
<dbReference type="GO" id="GO:0006974">
    <property type="term" value="P:DNA damage response"/>
    <property type="evidence" value="ECO:0007669"/>
    <property type="project" value="TreeGrafter"/>
</dbReference>
<comment type="catalytic activity">
    <reaction evidence="9 10">
        <text>beta-D-fructose 6-phosphate = dihydroxyacetone + D-glyceraldehyde 3-phosphate</text>
        <dbReference type="Rhea" id="RHEA:28002"/>
        <dbReference type="ChEBI" id="CHEBI:16016"/>
        <dbReference type="ChEBI" id="CHEBI:57634"/>
        <dbReference type="ChEBI" id="CHEBI:59776"/>
    </reaction>
</comment>
<evidence type="ECO:0000256" key="1">
    <source>
        <dbReference type="ARBA" id="ARBA00000807"/>
    </source>
</evidence>
<feature type="domain" description="Damage-control phosphatase ARMT1-like metal-binding" evidence="11">
    <location>
        <begin position="23"/>
        <end position="402"/>
    </location>
</feature>
<evidence type="ECO:0000313" key="13">
    <source>
        <dbReference type="WBParaSite" id="Pan_g21393.t1"/>
    </source>
</evidence>
<evidence type="ECO:0000313" key="12">
    <source>
        <dbReference type="Proteomes" id="UP000492821"/>
    </source>
</evidence>
<keyword evidence="12" id="KW-1185">Reference proteome</keyword>
<dbReference type="SUPFAM" id="SSF111321">
    <property type="entry name" value="AF1104-like"/>
    <property type="match status" value="1"/>
</dbReference>
<keyword evidence="5 10" id="KW-0479">Metal-binding</keyword>
<protein>
    <recommendedName>
        <fullName evidence="10">Sugar phosphate phosphatase</fullName>
        <ecNumber evidence="10">2.1.1.-</ecNumber>
        <ecNumber evidence="10">3.1.3.-</ecNumber>
    </recommendedName>
</protein>
<name>A0A7E4VI22_PANRE</name>
<evidence type="ECO:0000256" key="2">
    <source>
        <dbReference type="ARBA" id="ARBA00001326"/>
    </source>
</evidence>
<keyword evidence="10" id="KW-0489">Methyltransferase</keyword>
<keyword evidence="7 10" id="KW-0464">Manganese</keyword>
<dbReference type="PANTHER" id="PTHR12260:SF6">
    <property type="entry name" value="DAMAGE-CONTROL PHOSPHATASE ARMT1"/>
    <property type="match status" value="1"/>
</dbReference>
<dbReference type="Gene3D" id="1.20.930.60">
    <property type="match status" value="1"/>
</dbReference>
<dbReference type="PANTHER" id="PTHR12260">
    <property type="entry name" value="DAMAGE-CONTROL PHOSPHATASE ARMT1"/>
    <property type="match status" value="1"/>
</dbReference>
<evidence type="ECO:0000256" key="7">
    <source>
        <dbReference type="ARBA" id="ARBA00023211"/>
    </source>
</evidence>
<reference evidence="12" key="1">
    <citation type="journal article" date="2013" name="Genetics">
        <title>The draft genome and transcriptome of Panagrellus redivivus are shaped by the harsh demands of a free-living lifestyle.</title>
        <authorList>
            <person name="Srinivasan J."/>
            <person name="Dillman A.R."/>
            <person name="Macchietto M.G."/>
            <person name="Heikkinen L."/>
            <person name="Lakso M."/>
            <person name="Fracchia K.M."/>
            <person name="Antoshechkin I."/>
            <person name="Mortazavi A."/>
            <person name="Wong G."/>
            <person name="Sternberg P.W."/>
        </authorList>
    </citation>
    <scope>NUCLEOTIDE SEQUENCE [LARGE SCALE GENOMIC DNA]</scope>
    <source>
        <strain evidence="12">MT8872</strain>
    </source>
</reference>
<dbReference type="GO" id="GO:0016791">
    <property type="term" value="F:phosphatase activity"/>
    <property type="evidence" value="ECO:0007669"/>
    <property type="project" value="TreeGrafter"/>
</dbReference>
<dbReference type="GO" id="GO:0005634">
    <property type="term" value="C:nucleus"/>
    <property type="evidence" value="ECO:0007669"/>
    <property type="project" value="TreeGrafter"/>
</dbReference>
<dbReference type="InterPro" id="IPR039763">
    <property type="entry name" value="ARMT1"/>
</dbReference>
<comment type="function">
    <text evidence="8 10">Metal-dependent phosphatase that shows phosphatase activity against several substrates, including fructose-1-phosphate and fructose-6-phosphate. Its preference for fructose-1-phosphate, a strong glycating agent that causes DNA damage rather than a canonical yeast metabolite, suggests a damage-control function in hexose phosphate metabolism. Has also been shown to have O-methyltransferase activity that methylates glutamate residues of target proteins to form gamma-glutamyl methyl ester residues. Possibly methylates PCNA, suggesting it is involved in the DNA damage response.</text>
</comment>
<sequence>MSSQLKIAPPLVGNIRGSFAYTTVKDRWPKIVTKVVDQLHRKYHDLVKEVNEQAGKDATYIISKISEMRYRMETNKPLLDFEPTDSHFVELNAELKKLRAEYGGDEKVTFYDAPWLFSECYLYAKLHEFVLATETLKTYDIFAEEKKKAYDDSLAQITAISVELVDWEADPQTDVKAAILRLIQVALWGNKCDLSLSCGDPHQMAGNMFNQLDSFRHTILADDIDAAVEHLATKCAGRTLHVVLDNSALELFTDMALAEFLVARGLVKDVVFHGKSYPWFVSDVTANDYNWVLQSLADNENQAVSTIGKRWQRRPEFSFRHADFWTTTHSYWDLKSKAPMLFDELKSSALTIFKGDLNYRKLVADRDWPYDIDLKFAVQSMSEIPFFALRTLKAETVAGISQKSLDVIKAKYESTDKSWMFSSDWAVAQLNLP</sequence>
<dbReference type="EC" id="3.1.3.-" evidence="10"/>
<evidence type="ECO:0000256" key="6">
    <source>
        <dbReference type="ARBA" id="ARBA00022801"/>
    </source>
</evidence>